<protein>
    <submittedName>
        <fullName evidence="1">Uncharacterized protein</fullName>
    </submittedName>
</protein>
<organism evidence="1 2">
    <name type="scientific">Entomophthora muscae</name>
    <dbReference type="NCBI Taxonomy" id="34485"/>
    <lineage>
        <taxon>Eukaryota</taxon>
        <taxon>Fungi</taxon>
        <taxon>Fungi incertae sedis</taxon>
        <taxon>Zoopagomycota</taxon>
        <taxon>Entomophthoromycotina</taxon>
        <taxon>Entomophthoromycetes</taxon>
        <taxon>Entomophthorales</taxon>
        <taxon>Entomophthoraceae</taxon>
        <taxon>Entomophthora</taxon>
    </lineage>
</organism>
<keyword evidence="2" id="KW-1185">Reference proteome</keyword>
<gene>
    <name evidence="1" type="ORF">DSO57_1028988</name>
</gene>
<evidence type="ECO:0000313" key="2">
    <source>
        <dbReference type="Proteomes" id="UP001165960"/>
    </source>
</evidence>
<sequence length="685" mass="76132">MMIGKRIGWLNLCKAMGALRSQSISEVISRHPSQWLARPCHLKEKGLDLVNRLHSRTIAYRSKVRSHRHFGSKVEIMAPVDTSKQLSALRDLMRSSDINIKAYIVPSGDAHQSEYIADVDARRAFISGFDGSAGLAVITLDKAALFTDGRYYLQAGQQLDSNWTLMKQGEPFTPTWQEFIATHIKEGRIGVDPQLTSIQEFNDLQAKLESLKSSAQIFPVEGNLVDKVWPDQPKRPANALKALGTEYAGTPFTEKLAELRRQLGKHYGLLVTALDEVAWLFNLRGSDINYNPVFFSYAIITHSSTTLYVDPTQVDDSIKKHLGSEVTLAPYTQLFSDLGPHRPAIEQVGRKLLVSKSASLAIQLGVGKANLEVGDSPITMMKAIKCETELEGFRRCHVRDGVALVKYFSWLEAALTAPDYSGITEAEAADKLLEFRLQQKNIVGASFATISSTGPNGAIIHYHPRHGACDVINPKLMYLCDSGGQYLDGTTDVTRTWHFGEPTDFEKEAFTRVLQGVITLETLTFPSGTTGYHLDSVTRAPLWRAGLDFKHGVGHGVGSYLNVHEGPHGIGFRIAYNSVPLKKGMTVTNEPGYYEDGKFGIRIENILLVKDAPSSLKTFGNIPYLAFQNVTMVPIHTRLIKKDILSKFEVDYLNSYHQIVFNTLSPHLADDASTLEWLKRQTLPI</sequence>
<dbReference type="EMBL" id="QTSX02003738">
    <property type="protein sequence ID" value="KAJ9068412.1"/>
    <property type="molecule type" value="Genomic_DNA"/>
</dbReference>
<proteinExistence type="predicted"/>
<reference evidence="1" key="1">
    <citation type="submission" date="2022-04" db="EMBL/GenBank/DDBJ databases">
        <title>Genome of the entomopathogenic fungus Entomophthora muscae.</title>
        <authorList>
            <person name="Elya C."/>
            <person name="Lovett B.R."/>
            <person name="Lee E."/>
            <person name="Macias A.M."/>
            <person name="Hajek A.E."/>
            <person name="De Bivort B.L."/>
            <person name="Kasson M.T."/>
            <person name="De Fine Licht H.H."/>
            <person name="Stajich J.E."/>
        </authorList>
    </citation>
    <scope>NUCLEOTIDE SEQUENCE</scope>
    <source>
        <strain evidence="1">Berkeley</strain>
    </source>
</reference>
<name>A0ACC2T1J1_9FUNG</name>
<comment type="caution">
    <text evidence="1">The sequence shown here is derived from an EMBL/GenBank/DDBJ whole genome shotgun (WGS) entry which is preliminary data.</text>
</comment>
<dbReference type="Proteomes" id="UP001165960">
    <property type="component" value="Unassembled WGS sequence"/>
</dbReference>
<evidence type="ECO:0000313" key="1">
    <source>
        <dbReference type="EMBL" id="KAJ9068412.1"/>
    </source>
</evidence>
<accession>A0ACC2T1J1</accession>